<comment type="caution">
    <text evidence="1">The sequence shown here is derived from an EMBL/GenBank/DDBJ whole genome shotgun (WGS) entry which is preliminary data.</text>
</comment>
<proteinExistence type="predicted"/>
<evidence type="ECO:0000313" key="2">
    <source>
        <dbReference type="Proteomes" id="UP000567067"/>
    </source>
</evidence>
<dbReference type="Proteomes" id="UP000567067">
    <property type="component" value="Unassembled WGS sequence"/>
</dbReference>
<organism evidence="1 2">
    <name type="scientific">Fontibacillus solani</name>
    <dbReference type="NCBI Taxonomy" id="1572857"/>
    <lineage>
        <taxon>Bacteria</taxon>
        <taxon>Bacillati</taxon>
        <taxon>Bacillota</taxon>
        <taxon>Bacilli</taxon>
        <taxon>Bacillales</taxon>
        <taxon>Paenibacillaceae</taxon>
        <taxon>Fontibacillus</taxon>
    </lineage>
</organism>
<keyword evidence="2" id="KW-1185">Reference proteome</keyword>
<dbReference type="RefSeq" id="WP_312869986.1">
    <property type="nucleotide sequence ID" value="NZ_JACJIP010000002.1"/>
</dbReference>
<reference evidence="1 2" key="1">
    <citation type="submission" date="2020-08" db="EMBL/GenBank/DDBJ databases">
        <title>Genomic Encyclopedia of Type Strains, Phase III (KMG-III): the genomes of soil and plant-associated and newly described type strains.</title>
        <authorList>
            <person name="Whitman W."/>
        </authorList>
    </citation>
    <scope>NUCLEOTIDE SEQUENCE [LARGE SCALE GENOMIC DNA]</scope>
    <source>
        <strain evidence="1 2">CECT 8693</strain>
    </source>
</reference>
<sequence length="225" mass="26221">MVKSWIFAGKSDKRDLLLYLCKLLSASDQRVLLVDVTDFRKYRYTIGSTAVHLPLMQFSGFDVSDGLPDLTQAAYDYVLYDVESLHIGYSLWASADQIVWVTSFDRYEVESSAEWFRLLLARWPQLTNMEVLPIYVRTVDSFLTSEYIMSFMEDIPVNWSHAEIWIPWNEINVAVQIENEHAQLLKMQGISRSYKLALRHLMGRLTGWGTAETRRALRVVERRRA</sequence>
<protein>
    <submittedName>
        <fullName evidence="1">Uncharacterized protein</fullName>
    </submittedName>
</protein>
<dbReference type="AlphaFoldDB" id="A0A7W3SQ66"/>
<accession>A0A7W3SQ66</accession>
<evidence type="ECO:0000313" key="1">
    <source>
        <dbReference type="EMBL" id="MBA9084068.1"/>
    </source>
</evidence>
<gene>
    <name evidence="1" type="ORF">FHR92_000522</name>
</gene>
<dbReference type="EMBL" id="JACJIP010000002">
    <property type="protein sequence ID" value="MBA9084068.1"/>
    <property type="molecule type" value="Genomic_DNA"/>
</dbReference>
<name>A0A7W3SQ66_9BACL</name>